<dbReference type="EMBL" id="FZOQ01000015">
    <property type="protein sequence ID" value="SNS86253.1"/>
    <property type="molecule type" value="Genomic_DNA"/>
</dbReference>
<organism evidence="1 2">
    <name type="scientific">Pontibacter ummariensis</name>
    <dbReference type="NCBI Taxonomy" id="1610492"/>
    <lineage>
        <taxon>Bacteria</taxon>
        <taxon>Pseudomonadati</taxon>
        <taxon>Bacteroidota</taxon>
        <taxon>Cytophagia</taxon>
        <taxon>Cytophagales</taxon>
        <taxon>Hymenobacteraceae</taxon>
        <taxon>Pontibacter</taxon>
    </lineage>
</organism>
<dbReference type="AlphaFoldDB" id="A0A239HZU1"/>
<accession>A0A239HZU1</accession>
<evidence type="ECO:0000313" key="2">
    <source>
        <dbReference type="Proteomes" id="UP000198432"/>
    </source>
</evidence>
<gene>
    <name evidence="1" type="ORF">SAMN06296052_11535</name>
</gene>
<name>A0A239HZU1_9BACT</name>
<proteinExistence type="predicted"/>
<dbReference type="Proteomes" id="UP000198432">
    <property type="component" value="Unassembled WGS sequence"/>
</dbReference>
<sequence>MDVAGALHPRFRYWVLPCQILSHRWSRDSDRQEQPYRPAQLCFRQLLGWSSTVQERLNVMNCG</sequence>
<keyword evidence="2" id="KW-1185">Reference proteome</keyword>
<reference evidence="2" key="1">
    <citation type="submission" date="2017-06" db="EMBL/GenBank/DDBJ databases">
        <authorList>
            <person name="Varghese N."/>
            <person name="Submissions S."/>
        </authorList>
    </citation>
    <scope>NUCLEOTIDE SEQUENCE [LARGE SCALE GENOMIC DNA]</scope>
    <source>
        <strain evidence="2">NKM1</strain>
    </source>
</reference>
<protein>
    <submittedName>
        <fullName evidence="1">Uncharacterized protein</fullName>
    </submittedName>
</protein>
<evidence type="ECO:0000313" key="1">
    <source>
        <dbReference type="EMBL" id="SNS86253.1"/>
    </source>
</evidence>